<proteinExistence type="predicted"/>
<accession>A0ABQ2J7I2</accession>
<gene>
    <name evidence="3" type="ORF">GCM10012285_16080</name>
</gene>
<evidence type="ECO:0000256" key="1">
    <source>
        <dbReference type="SAM" id="MobiDB-lite"/>
    </source>
</evidence>
<dbReference type="EMBL" id="BMND01000004">
    <property type="protein sequence ID" value="GGN39229.1"/>
    <property type="molecule type" value="Genomic_DNA"/>
</dbReference>
<organism evidence="3 4">
    <name type="scientific">Streptomyces kronopolitis</name>
    <dbReference type="NCBI Taxonomy" id="1612435"/>
    <lineage>
        <taxon>Bacteria</taxon>
        <taxon>Bacillati</taxon>
        <taxon>Actinomycetota</taxon>
        <taxon>Actinomycetes</taxon>
        <taxon>Kitasatosporales</taxon>
        <taxon>Streptomycetaceae</taxon>
        <taxon>Streptomyces</taxon>
    </lineage>
</organism>
<dbReference type="Proteomes" id="UP000600080">
    <property type="component" value="Unassembled WGS sequence"/>
</dbReference>
<feature type="compositionally biased region" description="Basic and acidic residues" evidence="1">
    <location>
        <begin position="142"/>
        <end position="151"/>
    </location>
</feature>
<evidence type="ECO:0000256" key="2">
    <source>
        <dbReference type="SAM" id="Phobius"/>
    </source>
</evidence>
<protein>
    <submittedName>
        <fullName evidence="3">Uncharacterized protein</fullName>
    </submittedName>
</protein>
<feature type="region of interest" description="Disordered" evidence="1">
    <location>
        <begin position="127"/>
        <end position="151"/>
    </location>
</feature>
<keyword evidence="2" id="KW-0472">Membrane</keyword>
<evidence type="ECO:0000313" key="3">
    <source>
        <dbReference type="EMBL" id="GGN39229.1"/>
    </source>
</evidence>
<evidence type="ECO:0000313" key="4">
    <source>
        <dbReference type="Proteomes" id="UP000600080"/>
    </source>
</evidence>
<feature type="compositionally biased region" description="Polar residues" evidence="1">
    <location>
        <begin position="129"/>
        <end position="139"/>
    </location>
</feature>
<keyword evidence="2" id="KW-0812">Transmembrane</keyword>
<comment type="caution">
    <text evidence="3">The sequence shown here is derived from an EMBL/GenBank/DDBJ whole genome shotgun (WGS) entry which is preliminary data.</text>
</comment>
<keyword evidence="2" id="KW-1133">Transmembrane helix</keyword>
<sequence length="151" mass="15635">MALVTLTGAFLVLGGPVFVVSAELFVGSLALMPFVLGLVTVAVLAVLLLFLVRPVLTKTRDEDVPAALVALSQIIASLSCLLPWGKWRPSAQDPAAAAQREVSEPGRSATSTATIVTENLMVVRPRASEGTSITAQLSVAPQDREGGVGSV</sequence>
<keyword evidence="4" id="KW-1185">Reference proteome</keyword>
<feature type="transmembrane region" description="Helical" evidence="2">
    <location>
        <begin position="31"/>
        <end position="52"/>
    </location>
</feature>
<name>A0ABQ2J7I2_9ACTN</name>
<reference evidence="4" key="1">
    <citation type="journal article" date="2019" name="Int. J. Syst. Evol. Microbiol.">
        <title>The Global Catalogue of Microorganisms (GCM) 10K type strain sequencing project: providing services to taxonomists for standard genome sequencing and annotation.</title>
        <authorList>
            <consortium name="The Broad Institute Genomics Platform"/>
            <consortium name="The Broad Institute Genome Sequencing Center for Infectious Disease"/>
            <person name="Wu L."/>
            <person name="Ma J."/>
        </authorList>
    </citation>
    <scope>NUCLEOTIDE SEQUENCE [LARGE SCALE GENOMIC DNA]</scope>
    <source>
        <strain evidence="4">CGMCC 4.7323</strain>
    </source>
</reference>